<organism evidence="8 9">
    <name type="scientific">Rubrimonas cliftonensis</name>
    <dbReference type="NCBI Taxonomy" id="89524"/>
    <lineage>
        <taxon>Bacteria</taxon>
        <taxon>Pseudomonadati</taxon>
        <taxon>Pseudomonadota</taxon>
        <taxon>Alphaproteobacteria</taxon>
        <taxon>Rhodobacterales</taxon>
        <taxon>Paracoccaceae</taxon>
        <taxon>Rubrimonas</taxon>
    </lineage>
</organism>
<dbReference type="OrthoDB" id="871140at2"/>
<dbReference type="GO" id="GO:0042158">
    <property type="term" value="P:lipoprotein biosynthetic process"/>
    <property type="evidence" value="ECO:0007669"/>
    <property type="project" value="UniProtKB-UniRule"/>
</dbReference>
<dbReference type="RefSeq" id="WP_093247540.1">
    <property type="nucleotide sequence ID" value="NZ_FNQM01000001.1"/>
</dbReference>
<evidence type="ECO:0000256" key="5">
    <source>
        <dbReference type="ARBA" id="ARBA00022989"/>
    </source>
</evidence>
<dbReference type="EMBL" id="FNQM01000001">
    <property type="protein sequence ID" value="SDZ74328.1"/>
    <property type="molecule type" value="Genomic_DNA"/>
</dbReference>
<keyword evidence="9" id="KW-1185">Reference proteome</keyword>
<gene>
    <name evidence="7" type="primary">lgt</name>
    <name evidence="8" type="ORF">SAMN05444370_101111</name>
</gene>
<dbReference type="Pfam" id="PF01790">
    <property type="entry name" value="LGT"/>
    <property type="match status" value="1"/>
</dbReference>
<comment type="function">
    <text evidence="7">Catalyzes the transfer of the diacylglyceryl group from phosphatidylglycerol to the sulfhydryl group of the N-terminal cysteine of a prolipoprotein, the first step in the formation of mature lipoproteins.</text>
</comment>
<proteinExistence type="inferred from homology"/>
<dbReference type="AlphaFoldDB" id="A0A1H3VJK5"/>
<dbReference type="GO" id="GO:0008961">
    <property type="term" value="F:phosphatidylglycerol-prolipoprotein diacylglyceryl transferase activity"/>
    <property type="evidence" value="ECO:0007669"/>
    <property type="project" value="UniProtKB-UniRule"/>
</dbReference>
<name>A0A1H3VJK5_9RHOB</name>
<evidence type="ECO:0000313" key="9">
    <source>
        <dbReference type="Proteomes" id="UP000198703"/>
    </source>
</evidence>
<keyword evidence="6 7" id="KW-0472">Membrane</keyword>
<feature type="transmembrane region" description="Helical" evidence="7">
    <location>
        <begin position="88"/>
        <end position="108"/>
    </location>
</feature>
<feature type="binding site" evidence="7">
    <location>
        <position position="171"/>
    </location>
    <ligand>
        <name>a 1,2-diacyl-sn-glycero-3-phospho-(1'-sn-glycerol)</name>
        <dbReference type="ChEBI" id="CHEBI:64716"/>
    </ligand>
</feature>
<evidence type="ECO:0000256" key="1">
    <source>
        <dbReference type="ARBA" id="ARBA00007150"/>
    </source>
</evidence>
<feature type="transmembrane region" description="Helical" evidence="7">
    <location>
        <begin position="288"/>
        <end position="306"/>
    </location>
</feature>
<dbReference type="PROSITE" id="PS01311">
    <property type="entry name" value="LGT"/>
    <property type="match status" value="1"/>
</dbReference>
<evidence type="ECO:0000256" key="4">
    <source>
        <dbReference type="ARBA" id="ARBA00022692"/>
    </source>
</evidence>
<evidence type="ECO:0000256" key="3">
    <source>
        <dbReference type="ARBA" id="ARBA00022679"/>
    </source>
</evidence>
<keyword evidence="8" id="KW-0449">Lipoprotein</keyword>
<dbReference type="GO" id="GO:0005886">
    <property type="term" value="C:plasma membrane"/>
    <property type="evidence" value="ECO:0007669"/>
    <property type="project" value="UniProtKB-SubCell"/>
</dbReference>
<dbReference type="STRING" id="89524.SAMN05444370_101111"/>
<dbReference type="PANTHER" id="PTHR30589:SF0">
    <property type="entry name" value="PHOSPHATIDYLGLYCEROL--PROLIPOPROTEIN DIACYLGLYCERYL TRANSFERASE"/>
    <property type="match status" value="1"/>
</dbReference>
<sequence length="313" mass="33694">MTLPPLAETAAALWRDAAPLRAALPFPQIDPALLSVDLGFVTLSLRWYALAYIAGLALGWWIVRALMRRPALWPGRRAPMTPEQPEELLTWMVAGVILGGRLGFVLFYQPAYYLAHPLEALAIWQGGMSFHGGFLGVVVAALLWSLRNAAPPLSVGDALAVATPPGLLFGRLANFVNGELWGRPTEAWFGMVFPGGGPLPRHPSQLYEAALEGLLLGALLLWLALAQRWTLRPGALTGAFLAGYGAARAFVENFRQGDAQFVTAGNPNGQALRFGDGAEAWGLTMGQILSLPMLFAGLLLIAYAFARKRPQTA</sequence>
<feature type="transmembrane region" description="Helical" evidence="7">
    <location>
        <begin position="128"/>
        <end position="146"/>
    </location>
</feature>
<comment type="catalytic activity">
    <reaction evidence="7">
        <text>L-cysteinyl-[prolipoprotein] + a 1,2-diacyl-sn-glycero-3-phospho-(1'-sn-glycerol) = an S-1,2-diacyl-sn-glyceryl-L-cysteinyl-[prolipoprotein] + sn-glycerol 1-phosphate + H(+)</text>
        <dbReference type="Rhea" id="RHEA:56712"/>
        <dbReference type="Rhea" id="RHEA-COMP:14679"/>
        <dbReference type="Rhea" id="RHEA-COMP:14680"/>
        <dbReference type="ChEBI" id="CHEBI:15378"/>
        <dbReference type="ChEBI" id="CHEBI:29950"/>
        <dbReference type="ChEBI" id="CHEBI:57685"/>
        <dbReference type="ChEBI" id="CHEBI:64716"/>
        <dbReference type="ChEBI" id="CHEBI:140658"/>
        <dbReference type="EC" id="2.5.1.145"/>
    </reaction>
</comment>
<accession>A0A1H3VJK5</accession>
<comment type="similarity">
    <text evidence="1 7">Belongs to the Lgt family.</text>
</comment>
<reference evidence="8 9" key="1">
    <citation type="submission" date="2016-10" db="EMBL/GenBank/DDBJ databases">
        <authorList>
            <person name="de Groot N.N."/>
        </authorList>
    </citation>
    <scope>NUCLEOTIDE SEQUENCE [LARGE SCALE GENOMIC DNA]</scope>
    <source>
        <strain evidence="8 9">DSM 15345</strain>
    </source>
</reference>
<evidence type="ECO:0000256" key="6">
    <source>
        <dbReference type="ARBA" id="ARBA00023136"/>
    </source>
</evidence>
<dbReference type="Proteomes" id="UP000198703">
    <property type="component" value="Unassembled WGS sequence"/>
</dbReference>
<dbReference type="NCBIfam" id="TIGR00544">
    <property type="entry name" value="lgt"/>
    <property type="match status" value="1"/>
</dbReference>
<feature type="transmembrane region" description="Helical" evidence="7">
    <location>
        <begin position="47"/>
        <end position="67"/>
    </location>
</feature>
<dbReference type="PANTHER" id="PTHR30589">
    <property type="entry name" value="PROLIPOPROTEIN DIACYLGLYCERYL TRANSFERASE"/>
    <property type="match status" value="1"/>
</dbReference>
<dbReference type="HAMAP" id="MF_01147">
    <property type="entry name" value="Lgt"/>
    <property type="match status" value="1"/>
</dbReference>
<evidence type="ECO:0000256" key="2">
    <source>
        <dbReference type="ARBA" id="ARBA00022475"/>
    </source>
</evidence>
<protein>
    <recommendedName>
        <fullName evidence="7">Phosphatidylglycerol--prolipoprotein diacylglyceryl transferase</fullName>
        <ecNumber evidence="7">2.5.1.145</ecNumber>
    </recommendedName>
</protein>
<comment type="pathway">
    <text evidence="7">Protein modification; lipoprotein biosynthesis (diacylglyceryl transfer).</text>
</comment>
<keyword evidence="4 7" id="KW-0812">Transmembrane</keyword>
<keyword evidence="5 7" id="KW-1133">Transmembrane helix</keyword>
<keyword evidence="3 7" id="KW-0808">Transferase</keyword>
<feature type="transmembrane region" description="Helical" evidence="7">
    <location>
        <begin position="206"/>
        <end position="225"/>
    </location>
</feature>
<dbReference type="UniPathway" id="UPA00664"/>
<comment type="subcellular location">
    <subcellularLocation>
        <location evidence="7">Cell membrane</location>
        <topology evidence="7">Multi-pass membrane protein</topology>
    </subcellularLocation>
</comment>
<evidence type="ECO:0000256" key="7">
    <source>
        <dbReference type="HAMAP-Rule" id="MF_01147"/>
    </source>
</evidence>
<evidence type="ECO:0000313" key="8">
    <source>
        <dbReference type="EMBL" id="SDZ74328.1"/>
    </source>
</evidence>
<dbReference type="InterPro" id="IPR001640">
    <property type="entry name" value="Lgt"/>
</dbReference>
<dbReference type="EC" id="2.5.1.145" evidence="7"/>
<keyword evidence="2 7" id="KW-1003">Cell membrane</keyword>